<dbReference type="AlphaFoldDB" id="F8QCJ0"/>
<accession>F8QCJ0</accession>
<protein>
    <submittedName>
        <fullName evidence="2">Uncharacterized protein</fullName>
    </submittedName>
</protein>
<evidence type="ECO:0000313" key="2">
    <source>
        <dbReference type="EMBL" id="EGN93855.1"/>
    </source>
</evidence>
<organism evidence="3">
    <name type="scientific">Serpula lacrymans var. lacrymans (strain S7.3)</name>
    <name type="common">Dry rot fungus</name>
    <dbReference type="NCBI Taxonomy" id="936435"/>
    <lineage>
        <taxon>Eukaryota</taxon>
        <taxon>Fungi</taxon>
        <taxon>Dikarya</taxon>
        <taxon>Basidiomycota</taxon>
        <taxon>Agaricomycotina</taxon>
        <taxon>Agaricomycetes</taxon>
        <taxon>Agaricomycetidae</taxon>
        <taxon>Boletales</taxon>
        <taxon>Coniophorineae</taxon>
        <taxon>Serpulaceae</taxon>
        <taxon>Serpula</taxon>
    </lineage>
</organism>
<dbReference type="Proteomes" id="UP000008063">
    <property type="component" value="Unassembled WGS sequence"/>
</dbReference>
<keyword evidence="3" id="KW-1185">Reference proteome</keyword>
<dbReference type="InParanoid" id="F8QCJ0"/>
<proteinExistence type="predicted"/>
<evidence type="ECO:0000256" key="1">
    <source>
        <dbReference type="SAM" id="MobiDB-lite"/>
    </source>
</evidence>
<feature type="compositionally biased region" description="Low complexity" evidence="1">
    <location>
        <begin position="68"/>
        <end position="80"/>
    </location>
</feature>
<sequence length="89" mass="10062">MFALVDGFLPNPRSLRTYSISSSGKDLDLSQPFAFDDVVKAVEHVLHRDRFDDEDFDSDNLDSDLESDNSSSSLDNSSDSLRQRKRESC</sequence>
<dbReference type="HOGENOM" id="CLU_2456144_0_0_1"/>
<reference evidence="3" key="1">
    <citation type="journal article" date="2011" name="Science">
        <title>The plant cell wall-decomposing machinery underlies the functional diversity of forest fungi.</title>
        <authorList>
            <person name="Eastwood D.C."/>
            <person name="Floudas D."/>
            <person name="Binder M."/>
            <person name="Majcherczyk A."/>
            <person name="Schneider P."/>
            <person name="Aerts A."/>
            <person name="Asiegbu F.O."/>
            <person name="Baker S.E."/>
            <person name="Barry K."/>
            <person name="Bendiksby M."/>
            <person name="Blumentritt M."/>
            <person name="Coutinho P.M."/>
            <person name="Cullen D."/>
            <person name="de Vries R.P."/>
            <person name="Gathman A."/>
            <person name="Goodell B."/>
            <person name="Henrissat B."/>
            <person name="Ihrmark K."/>
            <person name="Kauserud H."/>
            <person name="Kohler A."/>
            <person name="LaButti K."/>
            <person name="Lapidus A."/>
            <person name="Lavin J.L."/>
            <person name="Lee Y.-H."/>
            <person name="Lindquist E."/>
            <person name="Lilly W."/>
            <person name="Lucas S."/>
            <person name="Morin E."/>
            <person name="Murat C."/>
            <person name="Oguiza J.A."/>
            <person name="Park J."/>
            <person name="Pisabarro A.G."/>
            <person name="Riley R."/>
            <person name="Rosling A."/>
            <person name="Salamov A."/>
            <person name="Schmidt O."/>
            <person name="Schmutz J."/>
            <person name="Skrede I."/>
            <person name="Stenlid J."/>
            <person name="Wiebenga A."/>
            <person name="Xie X."/>
            <person name="Kuees U."/>
            <person name="Hibbett D.S."/>
            <person name="Hoffmeister D."/>
            <person name="Hoegberg N."/>
            <person name="Martin F."/>
            <person name="Grigoriev I.V."/>
            <person name="Watkinson S.C."/>
        </authorList>
    </citation>
    <scope>NUCLEOTIDE SEQUENCE [LARGE SCALE GENOMIC DNA]</scope>
    <source>
        <strain evidence="3">strain S7.3</strain>
    </source>
</reference>
<dbReference type="EMBL" id="GL945490">
    <property type="protein sequence ID" value="EGN93855.1"/>
    <property type="molecule type" value="Genomic_DNA"/>
</dbReference>
<dbReference type="eggNOG" id="ENOG502SINH">
    <property type="taxonomic scope" value="Eukaryota"/>
</dbReference>
<name>F8QCJ0_SERL3</name>
<gene>
    <name evidence="2" type="ORF">SERLA73DRAFT_144862</name>
</gene>
<feature type="compositionally biased region" description="Acidic residues" evidence="1">
    <location>
        <begin position="53"/>
        <end position="67"/>
    </location>
</feature>
<feature type="region of interest" description="Disordered" evidence="1">
    <location>
        <begin position="53"/>
        <end position="89"/>
    </location>
</feature>
<evidence type="ECO:0000313" key="3">
    <source>
        <dbReference type="Proteomes" id="UP000008063"/>
    </source>
</evidence>